<accession>A0ABD2KZU7</accession>
<dbReference type="EMBL" id="JBICBT010000590">
    <property type="protein sequence ID" value="KAL3108495.1"/>
    <property type="molecule type" value="Genomic_DNA"/>
</dbReference>
<dbReference type="EC" id="2.3.1.-" evidence="9"/>
<dbReference type="PROSITE" id="PS50968">
    <property type="entry name" value="BIOTINYL_LIPOYL"/>
    <property type="match status" value="1"/>
</dbReference>
<evidence type="ECO:0000256" key="5">
    <source>
        <dbReference type="ARBA" id="ARBA00022823"/>
    </source>
</evidence>
<feature type="region of interest" description="Disordered" evidence="10">
    <location>
        <begin position="215"/>
        <end position="255"/>
    </location>
</feature>
<comment type="similarity">
    <text evidence="3 9">Belongs to the 2-oxoacid dehydrogenase family.</text>
</comment>
<comment type="cofactor">
    <cofactor evidence="1 9">
        <name>(R)-lipoate</name>
        <dbReference type="ChEBI" id="CHEBI:83088"/>
    </cofactor>
</comment>
<evidence type="ECO:0000256" key="4">
    <source>
        <dbReference type="ARBA" id="ARBA00022679"/>
    </source>
</evidence>
<evidence type="ECO:0000256" key="8">
    <source>
        <dbReference type="ARBA" id="ARBA00023315"/>
    </source>
</evidence>
<dbReference type="Gene3D" id="4.10.320.10">
    <property type="entry name" value="E3-binding domain"/>
    <property type="match status" value="1"/>
</dbReference>
<dbReference type="InterPro" id="IPR001078">
    <property type="entry name" value="2-oxoacid_DH_actylTfrase"/>
</dbReference>
<comment type="caution">
    <text evidence="13">The sequence shown here is derived from an EMBL/GenBank/DDBJ whole genome shotgun (WGS) entry which is preliminary data.</text>
</comment>
<dbReference type="Pfam" id="PF00198">
    <property type="entry name" value="2-oxoacid_dh"/>
    <property type="match status" value="1"/>
</dbReference>
<dbReference type="AlphaFoldDB" id="A0ABD2KZU7"/>
<protein>
    <recommendedName>
        <fullName evidence="9">Dihydrolipoamide acetyltransferase component of pyruvate dehydrogenase complex</fullName>
        <ecNumber evidence="9">2.3.1.-</ecNumber>
    </recommendedName>
</protein>
<dbReference type="PROSITE" id="PS00189">
    <property type="entry name" value="LIPOYL"/>
    <property type="match status" value="1"/>
</dbReference>
<dbReference type="CDD" id="cd06849">
    <property type="entry name" value="lipoyl_domain"/>
    <property type="match status" value="1"/>
</dbReference>
<dbReference type="InterPro" id="IPR003016">
    <property type="entry name" value="2-oxoA_DH_lipoyl-BS"/>
</dbReference>
<proteinExistence type="inferred from homology"/>
<evidence type="ECO:0000256" key="10">
    <source>
        <dbReference type="SAM" id="MobiDB-lite"/>
    </source>
</evidence>
<keyword evidence="8 9" id="KW-0012">Acyltransferase</keyword>
<name>A0ABD2KZU7_9BILA</name>
<dbReference type="GO" id="GO:0005759">
    <property type="term" value="C:mitochondrial matrix"/>
    <property type="evidence" value="ECO:0007669"/>
    <property type="project" value="UniProtKB-SubCell"/>
</dbReference>
<evidence type="ECO:0000256" key="1">
    <source>
        <dbReference type="ARBA" id="ARBA00001938"/>
    </source>
</evidence>
<dbReference type="Proteomes" id="UP001620626">
    <property type="component" value="Unassembled WGS sequence"/>
</dbReference>
<evidence type="ECO:0000259" key="11">
    <source>
        <dbReference type="PROSITE" id="PS50968"/>
    </source>
</evidence>
<keyword evidence="4 9" id="KW-0808">Transferase</keyword>
<evidence type="ECO:0000259" key="12">
    <source>
        <dbReference type="PROSITE" id="PS51826"/>
    </source>
</evidence>
<sequence>MASQSPGLNSPTFQSPGFISPSFLSLGLNSPAFQSQGLNSTAFHHWDSILHHSNSRDSISPEFQSLGHNSTQFSGIAEVQVKEWHVKEGDSIAEFDELCSVQSDKASVTITSRYNGTIRKMYYQPDDIAKVGLPLVDIEIVELSSEEEKEAPANVLPTVKTDAPSSLLPQSPKVIASPAVRRLIREYGVNTVGLIGSGRDGRILKEDILKLADVPPPTSFGKSPDSVTDFHSRDMPSGVEIDDKSSSADDSPNEQRIPIRGYMRTMVRTMTEALRIPHFVYSDEIVADQLVQLKKHLAPIAAQKGLSKLGFMPIFVKATSLALTKFPLLNASFDPSNEQLILKRSHNISLAIDTPDGLAVPNIKNCQKKTIWEIASEFEKLCSRAREGRLSLDDLSGGTFSLSNVGSIGGTYMSPLLLPPQLVIGAIGSIRKIPRFDRNGNLVATQMVTFSWSADHRVIDGATLARFSNCLKEFLEQPETMLAELR</sequence>
<gene>
    <name evidence="13" type="ORF">niasHT_015417</name>
</gene>
<feature type="domain" description="Peripheral subunit-binding (PSBD)" evidence="12">
    <location>
        <begin position="175"/>
        <end position="212"/>
    </location>
</feature>
<keyword evidence="5 9" id="KW-0450">Lipoyl</keyword>
<evidence type="ECO:0000313" key="14">
    <source>
        <dbReference type="Proteomes" id="UP001620626"/>
    </source>
</evidence>
<dbReference type="SUPFAM" id="SSF47005">
    <property type="entry name" value="Peripheral subunit-binding domain of 2-oxo acid dehydrogenase complex"/>
    <property type="match status" value="1"/>
</dbReference>
<dbReference type="PANTHER" id="PTHR43178:SF5">
    <property type="entry name" value="LIPOAMIDE ACYLTRANSFERASE COMPONENT OF BRANCHED-CHAIN ALPHA-KETO ACID DEHYDROGENASE COMPLEX, MITOCHONDRIAL"/>
    <property type="match status" value="1"/>
</dbReference>
<dbReference type="Gene3D" id="3.30.559.10">
    <property type="entry name" value="Chloramphenicol acetyltransferase-like domain"/>
    <property type="match status" value="1"/>
</dbReference>
<dbReference type="InterPro" id="IPR011053">
    <property type="entry name" value="Single_hybrid_motif"/>
</dbReference>
<dbReference type="Gene3D" id="2.40.50.100">
    <property type="match status" value="1"/>
</dbReference>
<dbReference type="InterPro" id="IPR036625">
    <property type="entry name" value="E3-bd_dom_sf"/>
</dbReference>
<evidence type="ECO:0000256" key="2">
    <source>
        <dbReference type="ARBA" id="ARBA00004305"/>
    </source>
</evidence>
<keyword evidence="7" id="KW-0496">Mitochondrion</keyword>
<evidence type="ECO:0000256" key="9">
    <source>
        <dbReference type="RuleBase" id="RU003423"/>
    </source>
</evidence>
<dbReference type="InterPro" id="IPR000089">
    <property type="entry name" value="Biotin_lipoyl"/>
</dbReference>
<keyword evidence="14" id="KW-1185">Reference proteome</keyword>
<evidence type="ECO:0000256" key="3">
    <source>
        <dbReference type="ARBA" id="ARBA00007317"/>
    </source>
</evidence>
<evidence type="ECO:0000256" key="7">
    <source>
        <dbReference type="ARBA" id="ARBA00023128"/>
    </source>
</evidence>
<dbReference type="PROSITE" id="PS51826">
    <property type="entry name" value="PSBD"/>
    <property type="match status" value="1"/>
</dbReference>
<organism evidence="13 14">
    <name type="scientific">Heterodera trifolii</name>
    <dbReference type="NCBI Taxonomy" id="157864"/>
    <lineage>
        <taxon>Eukaryota</taxon>
        <taxon>Metazoa</taxon>
        <taxon>Ecdysozoa</taxon>
        <taxon>Nematoda</taxon>
        <taxon>Chromadorea</taxon>
        <taxon>Rhabditida</taxon>
        <taxon>Tylenchina</taxon>
        <taxon>Tylenchomorpha</taxon>
        <taxon>Tylenchoidea</taxon>
        <taxon>Heteroderidae</taxon>
        <taxon>Heteroderinae</taxon>
        <taxon>Heterodera</taxon>
    </lineage>
</organism>
<comment type="subcellular location">
    <subcellularLocation>
        <location evidence="2">Mitochondrion matrix</location>
    </subcellularLocation>
</comment>
<dbReference type="InterPro" id="IPR004167">
    <property type="entry name" value="PSBD"/>
</dbReference>
<dbReference type="PANTHER" id="PTHR43178">
    <property type="entry name" value="DIHYDROLIPOAMIDE ACETYLTRANSFERASE COMPONENT OF PYRUVATE DEHYDROGENASE COMPLEX"/>
    <property type="match status" value="1"/>
</dbReference>
<keyword evidence="6" id="KW-0809">Transit peptide</keyword>
<dbReference type="GO" id="GO:0016746">
    <property type="term" value="F:acyltransferase activity"/>
    <property type="evidence" value="ECO:0007669"/>
    <property type="project" value="UniProtKB-KW"/>
</dbReference>
<dbReference type="SUPFAM" id="SSF52777">
    <property type="entry name" value="CoA-dependent acyltransferases"/>
    <property type="match status" value="1"/>
</dbReference>
<evidence type="ECO:0000256" key="6">
    <source>
        <dbReference type="ARBA" id="ARBA00022946"/>
    </source>
</evidence>
<feature type="domain" description="Lipoyl-binding" evidence="11">
    <location>
        <begin position="63"/>
        <end position="139"/>
    </location>
</feature>
<dbReference type="Pfam" id="PF00364">
    <property type="entry name" value="Biotin_lipoyl"/>
    <property type="match status" value="1"/>
</dbReference>
<dbReference type="FunFam" id="2.40.50.100:FF:000013">
    <property type="entry name" value="Dihydrolipoamide acetyltransferase component of pyruvate dehydrogenase complex"/>
    <property type="match status" value="1"/>
</dbReference>
<dbReference type="Pfam" id="PF02817">
    <property type="entry name" value="E3_binding"/>
    <property type="match status" value="1"/>
</dbReference>
<dbReference type="FunFam" id="3.30.559.10:FF:000027">
    <property type="entry name" value="Dihydrolipoamide acetyltransferase component of pyruvate dehydrogenase complex"/>
    <property type="match status" value="1"/>
</dbReference>
<dbReference type="SUPFAM" id="SSF51230">
    <property type="entry name" value="Single hybrid motif"/>
    <property type="match status" value="1"/>
</dbReference>
<evidence type="ECO:0000313" key="13">
    <source>
        <dbReference type="EMBL" id="KAL3108495.1"/>
    </source>
</evidence>
<reference evidence="13 14" key="1">
    <citation type="submission" date="2024-10" db="EMBL/GenBank/DDBJ databases">
        <authorList>
            <person name="Kim D."/>
        </authorList>
    </citation>
    <scope>NUCLEOTIDE SEQUENCE [LARGE SCALE GENOMIC DNA]</scope>
    <source>
        <strain evidence="13">BH-2024</strain>
    </source>
</reference>
<dbReference type="InterPro" id="IPR050743">
    <property type="entry name" value="2-oxoacid_DH_E2_comp"/>
</dbReference>
<dbReference type="InterPro" id="IPR023213">
    <property type="entry name" value="CAT-like_dom_sf"/>
</dbReference>